<feature type="compositionally biased region" description="Basic and acidic residues" evidence="1">
    <location>
        <begin position="15"/>
        <end position="29"/>
    </location>
</feature>
<organism evidence="2 3">
    <name type="scientific">Reichenbachiella carrageenanivorans</name>
    <dbReference type="NCBI Taxonomy" id="2979869"/>
    <lineage>
        <taxon>Bacteria</taxon>
        <taxon>Pseudomonadati</taxon>
        <taxon>Bacteroidota</taxon>
        <taxon>Cytophagia</taxon>
        <taxon>Cytophagales</taxon>
        <taxon>Reichenbachiellaceae</taxon>
        <taxon>Reichenbachiella</taxon>
    </lineage>
</organism>
<dbReference type="Proteomes" id="UP001062165">
    <property type="component" value="Chromosome"/>
</dbReference>
<evidence type="ECO:0000256" key="1">
    <source>
        <dbReference type="SAM" id="MobiDB-lite"/>
    </source>
</evidence>
<feature type="region of interest" description="Disordered" evidence="1">
    <location>
        <begin position="1"/>
        <end position="33"/>
    </location>
</feature>
<dbReference type="RefSeq" id="WP_263052684.1">
    <property type="nucleotide sequence ID" value="NZ_CP106735.1"/>
</dbReference>
<keyword evidence="3" id="KW-1185">Reference proteome</keyword>
<accession>A0ABY6D5T3</accession>
<proteinExistence type="predicted"/>
<protein>
    <submittedName>
        <fullName evidence="2">Uncharacterized protein</fullName>
    </submittedName>
</protein>
<reference evidence="2" key="1">
    <citation type="submission" date="2022-10" db="EMBL/GenBank/DDBJ databases">
        <title>Comparative genomics and taxonomic characterization of three novel marine species of genus Reichenbachiella exhibiting antioxidant and polysaccharide degradation activities.</title>
        <authorList>
            <person name="Muhammad N."/>
            <person name="Lee Y.-J."/>
            <person name="Ko J."/>
            <person name="Kim S.-G."/>
        </authorList>
    </citation>
    <scope>NUCLEOTIDE SEQUENCE</scope>
    <source>
        <strain evidence="2">Wsw4-B4</strain>
    </source>
</reference>
<sequence>MDRTDKKKKLKTKKEKALAKKPNEDKTKTSEGIPDVDFKKFLGCGG</sequence>
<gene>
    <name evidence="2" type="ORF">N7E81_07560</name>
</gene>
<evidence type="ECO:0000313" key="3">
    <source>
        <dbReference type="Proteomes" id="UP001062165"/>
    </source>
</evidence>
<feature type="compositionally biased region" description="Basic residues" evidence="1">
    <location>
        <begin position="1"/>
        <end position="14"/>
    </location>
</feature>
<dbReference type="EMBL" id="CP106735">
    <property type="protein sequence ID" value="UXX80955.1"/>
    <property type="molecule type" value="Genomic_DNA"/>
</dbReference>
<evidence type="ECO:0000313" key="2">
    <source>
        <dbReference type="EMBL" id="UXX80955.1"/>
    </source>
</evidence>
<name>A0ABY6D5T3_9BACT</name>